<evidence type="ECO:0000256" key="1">
    <source>
        <dbReference type="ARBA" id="ARBA00004629"/>
    </source>
</evidence>
<keyword evidence="8" id="KW-0131">Cell cycle</keyword>
<name>A0A9N9FJD0_9GLOM</name>
<organism evidence="10 11">
    <name type="scientific">Ambispora gerdemannii</name>
    <dbReference type="NCBI Taxonomy" id="144530"/>
    <lineage>
        <taxon>Eukaryota</taxon>
        <taxon>Fungi</taxon>
        <taxon>Fungi incertae sedis</taxon>
        <taxon>Mucoromycota</taxon>
        <taxon>Glomeromycotina</taxon>
        <taxon>Glomeromycetes</taxon>
        <taxon>Archaeosporales</taxon>
        <taxon>Ambisporaceae</taxon>
        <taxon>Ambispora</taxon>
    </lineage>
</organism>
<keyword evidence="9" id="KW-0137">Centromere</keyword>
<dbReference type="GO" id="GO:0005634">
    <property type="term" value="C:nucleus"/>
    <property type="evidence" value="ECO:0007669"/>
    <property type="project" value="InterPro"/>
</dbReference>
<dbReference type="GO" id="GO:0051301">
    <property type="term" value="P:cell division"/>
    <property type="evidence" value="ECO:0007669"/>
    <property type="project" value="UniProtKB-KW"/>
</dbReference>
<dbReference type="EMBL" id="CAJVPL010000892">
    <property type="protein sequence ID" value="CAG8538212.1"/>
    <property type="molecule type" value="Genomic_DNA"/>
</dbReference>
<dbReference type="Pfam" id="PF05859">
    <property type="entry name" value="Mis12"/>
    <property type="match status" value="1"/>
</dbReference>
<evidence type="ECO:0000256" key="5">
    <source>
        <dbReference type="ARBA" id="ARBA00022776"/>
    </source>
</evidence>
<dbReference type="OrthoDB" id="1884855at2759"/>
<comment type="similarity">
    <text evidence="2">Belongs to the mis12 family.</text>
</comment>
<keyword evidence="6" id="KW-0995">Kinetochore</keyword>
<sequence>MSKYSLPNTELLTTHFGFVPIAFIDDIINTVNDLIYQAADIFEKYVEDRLGDSEECENGMHQVITLLEHIVDKNFDIFELYALNNIFALPPDVSSSIVLPHQEGLDYNIDPAYDEKLDEELEVTRKQLLASKVINYKLRQDIRKTNAKLARQAKIAQQLSCIKEMAVEQNLYPLPDTVKLLVDQLIAVKNLVTKLHEQVDDGKLEILAKNDEKYGDERMAFIKRMTNMMSEEEDGGGRVGGEGVDEDLKALIEEANVSVEKLAGLQKLQSILKVAMKKNQKS</sequence>
<keyword evidence="3" id="KW-0158">Chromosome</keyword>
<dbReference type="GO" id="GO:0000070">
    <property type="term" value="P:mitotic sister chromatid segregation"/>
    <property type="evidence" value="ECO:0007669"/>
    <property type="project" value="TreeGrafter"/>
</dbReference>
<accession>A0A9N9FJD0</accession>
<evidence type="ECO:0000313" key="11">
    <source>
        <dbReference type="Proteomes" id="UP000789831"/>
    </source>
</evidence>
<evidence type="ECO:0000313" key="10">
    <source>
        <dbReference type="EMBL" id="CAG8538212.1"/>
    </source>
</evidence>
<evidence type="ECO:0000256" key="2">
    <source>
        <dbReference type="ARBA" id="ARBA00008643"/>
    </source>
</evidence>
<reference evidence="10" key="1">
    <citation type="submission" date="2021-06" db="EMBL/GenBank/DDBJ databases">
        <authorList>
            <person name="Kallberg Y."/>
            <person name="Tangrot J."/>
            <person name="Rosling A."/>
        </authorList>
    </citation>
    <scope>NUCLEOTIDE SEQUENCE</scope>
    <source>
        <strain evidence="10">MT106</strain>
    </source>
</reference>
<evidence type="ECO:0000256" key="4">
    <source>
        <dbReference type="ARBA" id="ARBA00022618"/>
    </source>
</evidence>
<evidence type="ECO:0000256" key="7">
    <source>
        <dbReference type="ARBA" id="ARBA00023054"/>
    </source>
</evidence>
<dbReference type="GO" id="GO:0051382">
    <property type="term" value="P:kinetochore assembly"/>
    <property type="evidence" value="ECO:0007669"/>
    <property type="project" value="TreeGrafter"/>
</dbReference>
<keyword evidence="5" id="KW-0498">Mitosis</keyword>
<keyword evidence="7" id="KW-0175">Coiled coil</keyword>
<dbReference type="GO" id="GO:0000444">
    <property type="term" value="C:MIS12/MIND type complex"/>
    <property type="evidence" value="ECO:0007669"/>
    <property type="project" value="TreeGrafter"/>
</dbReference>
<comment type="caution">
    <text evidence="10">The sequence shown here is derived from an EMBL/GenBank/DDBJ whole genome shotgun (WGS) entry which is preliminary data.</text>
</comment>
<dbReference type="InterPro" id="IPR008685">
    <property type="entry name" value="Centromere_Mis12"/>
</dbReference>
<dbReference type="AlphaFoldDB" id="A0A9N9FJD0"/>
<dbReference type="PANTHER" id="PTHR14527:SF2">
    <property type="entry name" value="PROTEIN MIS12 HOMOLOG"/>
    <property type="match status" value="1"/>
</dbReference>
<evidence type="ECO:0000256" key="3">
    <source>
        <dbReference type="ARBA" id="ARBA00022454"/>
    </source>
</evidence>
<keyword evidence="4" id="KW-0132">Cell division</keyword>
<evidence type="ECO:0000256" key="8">
    <source>
        <dbReference type="ARBA" id="ARBA00023306"/>
    </source>
</evidence>
<dbReference type="Proteomes" id="UP000789831">
    <property type="component" value="Unassembled WGS sequence"/>
</dbReference>
<proteinExistence type="inferred from homology"/>
<keyword evidence="11" id="KW-1185">Reference proteome</keyword>
<gene>
    <name evidence="10" type="ORF">AGERDE_LOCUS6053</name>
</gene>
<protein>
    <submittedName>
        <fullName evidence="10">3675_t:CDS:1</fullName>
    </submittedName>
</protein>
<evidence type="ECO:0000256" key="9">
    <source>
        <dbReference type="ARBA" id="ARBA00023328"/>
    </source>
</evidence>
<dbReference type="PANTHER" id="PTHR14527">
    <property type="entry name" value="PROTEIN MIS12 HOMOLOG"/>
    <property type="match status" value="1"/>
</dbReference>
<comment type="subcellular location">
    <subcellularLocation>
        <location evidence="1">Chromosome</location>
        <location evidence="1">Centromere</location>
        <location evidence="1">Kinetochore</location>
    </subcellularLocation>
</comment>
<evidence type="ECO:0000256" key="6">
    <source>
        <dbReference type="ARBA" id="ARBA00022838"/>
    </source>
</evidence>